<dbReference type="EMBL" id="AP008231">
    <property type="protein sequence ID" value="BAD78251.1"/>
    <property type="molecule type" value="Genomic_DNA"/>
</dbReference>
<evidence type="ECO:0008006" key="3">
    <source>
        <dbReference type="Google" id="ProtNLM"/>
    </source>
</evidence>
<dbReference type="AlphaFoldDB" id="A0A0H3JZ47"/>
<name>A0A0H3JZ47_SYNP6</name>
<proteinExistence type="predicted"/>
<dbReference type="InterPro" id="IPR021801">
    <property type="entry name" value="DUF3370"/>
</dbReference>
<dbReference type="Pfam" id="PF11850">
    <property type="entry name" value="DUF3370"/>
    <property type="match status" value="1"/>
</dbReference>
<dbReference type="eggNOG" id="COG1749">
    <property type="taxonomic scope" value="Bacteria"/>
</dbReference>
<sequence length="450" mass="49358">MFLIAQAPAPPAEIVRLQEVRPLPGALDTIPVFNSNSPELVLQEGILLSTFPGSEKQHPAAHLNYSFQGRFDLFAHHIARADQGRSLRTLHLGLLVGNPSDQAVTLRILDGASYVSQPDAPFKPLPSRSDNNDGTVFAGPGDRVMLDLIQDRRSINLPTRITIPPRSTRLLADWPIPVASLTPPLNGRSAYLRLESTGPVYVASLAQYAKLDANNQERSPSLSEWQRLLQTSPVAGPRDRTPSAPDAPGPVIYSRVAGVAMGSRWQATLTDPNWRTLQIPQPGQAFSYGISTLQGGRQGTDQIQTAPLVVRYPDTAYSAHGNYGLEYDLTLPLVNLDRQPRTIDLLLETPIKEDRLSKGGLRFFQALPNATFFRGSVRLRYSDDQGQITVRDVHLVQRRGQQGDSLLSLTLQPGEHRTVRVQLRYPPDATPPQVLTVKTQAQGTAGVSQP</sequence>
<dbReference type="KEGG" id="syc:syc0061_d"/>
<protein>
    <recommendedName>
        <fullName evidence="3">DUF3370 domain-containing protein</fullName>
    </recommendedName>
</protein>
<organism evidence="1 2">
    <name type="scientific">Synechococcus sp. (strain ATCC 27144 / PCC 6301 / SAUG 1402/1)</name>
    <name type="common">Anacystis nidulans</name>
    <dbReference type="NCBI Taxonomy" id="269084"/>
    <lineage>
        <taxon>Bacteria</taxon>
        <taxon>Bacillati</taxon>
        <taxon>Cyanobacteriota</taxon>
        <taxon>Cyanophyceae</taxon>
        <taxon>Synechococcales</taxon>
        <taxon>Synechococcaceae</taxon>
        <taxon>Synechococcus</taxon>
    </lineage>
</organism>
<dbReference type="RefSeq" id="WP_011242374.1">
    <property type="nucleotide sequence ID" value="NC_006576.1"/>
</dbReference>
<reference evidence="1 2" key="1">
    <citation type="journal article" date="2007" name="Photosyn. Res.">
        <title>Complete nucleotide sequence of the freshwater unicellular cyanobacterium Synechococcus elongatus PCC 6301 chromosome: gene content and organization.</title>
        <authorList>
            <person name="Sugita C."/>
            <person name="Ogata K."/>
            <person name="Shikata M."/>
            <person name="Jikuya H."/>
            <person name="Takano J."/>
            <person name="Furumichi M."/>
            <person name="Kanehisa M."/>
            <person name="Omata T."/>
            <person name="Sugiura M."/>
            <person name="Sugita M."/>
        </authorList>
    </citation>
    <scope>NUCLEOTIDE SEQUENCE [LARGE SCALE GENOMIC DNA]</scope>
    <source>
        <strain evidence="2">ATCC 27144 / PCC 6301 / SAUG 1402/1</strain>
    </source>
</reference>
<evidence type="ECO:0000313" key="2">
    <source>
        <dbReference type="Proteomes" id="UP000001175"/>
    </source>
</evidence>
<evidence type="ECO:0000313" key="1">
    <source>
        <dbReference type="EMBL" id="BAD78251.1"/>
    </source>
</evidence>
<dbReference type="Proteomes" id="UP000001175">
    <property type="component" value="Chromosome"/>
</dbReference>
<gene>
    <name evidence="1" type="ordered locus">syc0061_d</name>
</gene>
<accession>A0A0H3JZ47</accession>